<evidence type="ECO:0000259" key="1">
    <source>
        <dbReference type="Pfam" id="PF01719"/>
    </source>
</evidence>
<dbReference type="Proteomes" id="UP001212160">
    <property type="component" value="Unassembled WGS sequence"/>
</dbReference>
<organism evidence="4 5">
    <name type="scientific">Mediterraneibacter gnavus</name>
    <name type="common">Ruminococcus gnavus</name>
    <dbReference type="NCBI Taxonomy" id="33038"/>
    <lineage>
        <taxon>Bacteria</taxon>
        <taxon>Bacillati</taxon>
        <taxon>Bacillota</taxon>
        <taxon>Clostridia</taxon>
        <taxon>Lachnospirales</taxon>
        <taxon>Lachnospiraceae</taxon>
        <taxon>Mediterraneibacter</taxon>
    </lineage>
</organism>
<dbReference type="GO" id="GO:0005727">
    <property type="term" value="C:extrachromosomal circular DNA"/>
    <property type="evidence" value="ECO:0007669"/>
    <property type="project" value="InterPro"/>
</dbReference>
<dbReference type="RefSeq" id="WP_022317769.1">
    <property type="nucleotide sequence ID" value="NZ_JAQMLA010000080.1"/>
</dbReference>
<dbReference type="GO" id="GO:0006260">
    <property type="term" value="P:DNA replication"/>
    <property type="evidence" value="ECO:0007669"/>
    <property type="project" value="InterPro"/>
</dbReference>
<dbReference type="AlphaFoldDB" id="A0A415S239"/>
<accession>A0A415S239</accession>
<reference evidence="3" key="2">
    <citation type="submission" date="2023-01" db="EMBL/GenBank/DDBJ databases">
        <title>Human gut microbiome strain richness.</title>
        <authorList>
            <person name="Chen-Liaw A."/>
        </authorList>
    </citation>
    <scope>NUCLEOTIDE SEQUENCE</scope>
    <source>
        <strain evidence="3">RTP21484st1_H11_RTP21484_190118</strain>
    </source>
</reference>
<feature type="domain" description="Plasmid replication protein origin binding" evidence="1">
    <location>
        <begin position="3"/>
        <end position="118"/>
    </location>
</feature>
<dbReference type="Proteomes" id="UP000285610">
    <property type="component" value="Unassembled WGS sequence"/>
</dbReference>
<evidence type="ECO:0000313" key="5">
    <source>
        <dbReference type="Proteomes" id="UP000285610"/>
    </source>
</evidence>
<comment type="caution">
    <text evidence="4">The sequence shown here is derived from an EMBL/GenBank/DDBJ whole genome shotgun (WGS) entry which is preliminary data.</text>
</comment>
<dbReference type="EMBL" id="QRQE01000076">
    <property type="protein sequence ID" value="RHM69155.1"/>
    <property type="molecule type" value="Genomic_DNA"/>
</dbReference>
<gene>
    <name evidence="4" type="ORF">DWZ50_18515</name>
    <name evidence="3" type="ORF">PNW85_17210</name>
</gene>
<evidence type="ECO:0000313" key="4">
    <source>
        <dbReference type="EMBL" id="RHM69155.1"/>
    </source>
</evidence>
<sequence length="193" mass="22635">MEKQKRTRNFATVVYPTSEKTPENWQDILREQIIPAFISPLHDKDKNTTGEVKKAHYHIIIMFEGVKTIEQAREVFDLIGGVGIEPIKSIRAYVRYLCHLDNPEKAQYSIEDVICCSGADYQSMIESPQDKYILLGEIMDYCEQKDIVSYAELLKYARENNRAWFIVLCDNTLPVVQYLKSRYWTISNHRLYE</sequence>
<dbReference type="Gene3D" id="3.40.1310.30">
    <property type="match status" value="1"/>
</dbReference>
<dbReference type="GO" id="GO:0003677">
    <property type="term" value="F:DNA binding"/>
    <property type="evidence" value="ECO:0007669"/>
    <property type="project" value="InterPro"/>
</dbReference>
<dbReference type="InterPro" id="IPR002631">
    <property type="entry name" value="Plasmid_rep_OBD"/>
</dbReference>
<name>A0A415S239_MEDGN</name>
<proteinExistence type="predicted"/>
<evidence type="ECO:0000259" key="2">
    <source>
        <dbReference type="Pfam" id="PF21861"/>
    </source>
</evidence>
<dbReference type="Pfam" id="PF21861">
    <property type="entry name" value="RepB_C"/>
    <property type="match status" value="1"/>
</dbReference>
<evidence type="ECO:0000313" key="3">
    <source>
        <dbReference type="EMBL" id="MDB8688373.1"/>
    </source>
</evidence>
<reference evidence="4 5" key="1">
    <citation type="submission" date="2018-08" db="EMBL/GenBank/DDBJ databases">
        <title>A genome reference for cultivated species of the human gut microbiota.</title>
        <authorList>
            <person name="Zou Y."/>
            <person name="Xue W."/>
            <person name="Luo G."/>
        </authorList>
    </citation>
    <scope>NUCLEOTIDE SEQUENCE [LARGE SCALE GENOMIC DNA]</scope>
    <source>
        <strain evidence="4 5">AF33-12</strain>
    </source>
</reference>
<dbReference type="InterPro" id="IPR053923">
    <property type="entry name" value="RepB_C"/>
</dbReference>
<dbReference type="Pfam" id="PF01719">
    <property type="entry name" value="Rep_OBD"/>
    <property type="match status" value="1"/>
</dbReference>
<protein>
    <submittedName>
        <fullName evidence="4">Replication protein</fullName>
    </submittedName>
</protein>
<dbReference type="EMBL" id="JAQMLA010000080">
    <property type="protein sequence ID" value="MDB8688373.1"/>
    <property type="molecule type" value="Genomic_DNA"/>
</dbReference>
<dbReference type="GO" id="GO:0003916">
    <property type="term" value="F:DNA topoisomerase activity"/>
    <property type="evidence" value="ECO:0007669"/>
    <property type="project" value="InterPro"/>
</dbReference>
<feature type="domain" description="Replication protein RepB C-terminal" evidence="2">
    <location>
        <begin position="129"/>
        <end position="182"/>
    </location>
</feature>